<sequence>MGLVVLWLNVQLDNHFLEEIAKFLCYLKSWNCLELHLMITIIKTSPFQDEFSKFQCQKIDFKNDQNALKVLQAMLQFNPSKRPQAKDLLNYKWFDDIRNAH</sequence>
<dbReference type="EMBL" id="CAJJDP010000058">
    <property type="protein sequence ID" value="CAD8172099.1"/>
    <property type="molecule type" value="Genomic_DNA"/>
</dbReference>
<dbReference type="Proteomes" id="UP000683925">
    <property type="component" value="Unassembled WGS sequence"/>
</dbReference>
<evidence type="ECO:0000313" key="1">
    <source>
        <dbReference type="EMBL" id="CAD8172099.1"/>
    </source>
</evidence>
<evidence type="ECO:0008006" key="3">
    <source>
        <dbReference type="Google" id="ProtNLM"/>
    </source>
</evidence>
<accession>A0A8S1V881</accession>
<dbReference type="AlphaFoldDB" id="A0A8S1V881"/>
<reference evidence="1" key="1">
    <citation type="submission" date="2021-01" db="EMBL/GenBank/DDBJ databases">
        <authorList>
            <consortium name="Genoscope - CEA"/>
            <person name="William W."/>
        </authorList>
    </citation>
    <scope>NUCLEOTIDE SEQUENCE</scope>
</reference>
<protein>
    <recommendedName>
        <fullName evidence="3">Protein kinase domain-containing protein</fullName>
    </recommendedName>
</protein>
<gene>
    <name evidence="1" type="ORF">POCTA_138.1.T0590200</name>
</gene>
<keyword evidence="2" id="KW-1185">Reference proteome</keyword>
<dbReference type="OrthoDB" id="5979581at2759"/>
<comment type="caution">
    <text evidence="1">The sequence shown here is derived from an EMBL/GenBank/DDBJ whole genome shotgun (WGS) entry which is preliminary data.</text>
</comment>
<evidence type="ECO:0000313" key="2">
    <source>
        <dbReference type="Proteomes" id="UP000683925"/>
    </source>
</evidence>
<name>A0A8S1V881_PAROT</name>
<proteinExistence type="predicted"/>
<organism evidence="1 2">
    <name type="scientific">Paramecium octaurelia</name>
    <dbReference type="NCBI Taxonomy" id="43137"/>
    <lineage>
        <taxon>Eukaryota</taxon>
        <taxon>Sar</taxon>
        <taxon>Alveolata</taxon>
        <taxon>Ciliophora</taxon>
        <taxon>Intramacronucleata</taxon>
        <taxon>Oligohymenophorea</taxon>
        <taxon>Peniculida</taxon>
        <taxon>Parameciidae</taxon>
        <taxon>Paramecium</taxon>
    </lineage>
</organism>